<organism evidence="1 2">
    <name type="scientific">Mycobacterium yunnanensis</name>
    <dbReference type="NCBI Taxonomy" id="368477"/>
    <lineage>
        <taxon>Bacteria</taxon>
        <taxon>Bacillati</taxon>
        <taxon>Actinomycetota</taxon>
        <taxon>Actinomycetes</taxon>
        <taxon>Mycobacteriales</taxon>
        <taxon>Mycobacteriaceae</taxon>
        <taxon>Mycobacterium</taxon>
    </lineage>
</organism>
<gene>
    <name evidence="1" type="ORF">H7K45_12695</name>
</gene>
<dbReference type="RefSeq" id="WP_263996178.1">
    <property type="nucleotide sequence ID" value="NZ_JACKVK010000008.1"/>
</dbReference>
<evidence type="ECO:0000313" key="2">
    <source>
        <dbReference type="Proteomes" id="UP001141629"/>
    </source>
</evidence>
<name>A0A9X3C334_9MYCO</name>
<proteinExistence type="predicted"/>
<evidence type="ECO:0000313" key="1">
    <source>
        <dbReference type="EMBL" id="MCV7421402.1"/>
    </source>
</evidence>
<reference evidence="1" key="2">
    <citation type="journal article" date="2022" name="BMC Genomics">
        <title>Comparative genome analysis of mycobacteria focusing on tRNA and non-coding RNA.</title>
        <authorList>
            <person name="Behra P.R.K."/>
            <person name="Pettersson B.M.F."/>
            <person name="Ramesh M."/>
            <person name="Das S."/>
            <person name="Dasgupta S."/>
            <person name="Kirsebom L.A."/>
        </authorList>
    </citation>
    <scope>NUCLEOTIDE SEQUENCE</scope>
    <source>
        <strain evidence="1">DSM 44838</strain>
    </source>
</reference>
<comment type="caution">
    <text evidence="1">The sequence shown here is derived from an EMBL/GenBank/DDBJ whole genome shotgun (WGS) entry which is preliminary data.</text>
</comment>
<reference evidence="1" key="1">
    <citation type="submission" date="2020-07" db="EMBL/GenBank/DDBJ databases">
        <authorList>
            <person name="Pettersson B.M.F."/>
            <person name="Behra P.R.K."/>
            <person name="Ramesh M."/>
            <person name="Das S."/>
            <person name="Dasgupta S."/>
            <person name="Kirsebom L.A."/>
        </authorList>
    </citation>
    <scope>NUCLEOTIDE SEQUENCE</scope>
    <source>
        <strain evidence="1">DSM 44838</strain>
    </source>
</reference>
<keyword evidence="2" id="KW-1185">Reference proteome</keyword>
<dbReference type="AlphaFoldDB" id="A0A9X3C334"/>
<sequence>MAKHPVRLLSFTSYVIGMTTPDRRWRETREAGERSPLMNLVTGLVGRRCAETTVLLAALAELLVDDDDVRGRCRQEVTSRSDRLPKWLVEPSSAQAYRAVRQRQVLSDGDEWAIGVRFIDGSELTVSIYLDHNVLSAATRIAVQRNSIDEVIANPSLHIETVANPIDESLSDARAWIARGLTMSEALPRDESWRQCRPLISWLIALMPDGGSIGAPGRFDLLDALGLIDGFFTCSAGAPFRDAAYRDLLVELCDTGSGDAARWSVTRIAHALDDPRYDGQVPLEVAVDAPALLRAFVPFAHAHSEVGEDLTDDAVATIDRMSLTYKRLLLDDAARGLEDDDVEQPPWLTRPDRAS</sequence>
<accession>A0A9X3C334</accession>
<dbReference type="EMBL" id="JACKVK010000008">
    <property type="protein sequence ID" value="MCV7421402.1"/>
    <property type="molecule type" value="Genomic_DNA"/>
</dbReference>
<protein>
    <submittedName>
        <fullName evidence="1">Uncharacterized protein</fullName>
    </submittedName>
</protein>
<dbReference type="Proteomes" id="UP001141629">
    <property type="component" value="Unassembled WGS sequence"/>
</dbReference>